<proteinExistence type="inferred from homology"/>
<keyword evidence="2 6" id="KW-0808">Transferase</keyword>
<gene>
    <name evidence="8" type="ORF">ACH4WX_22860</name>
</gene>
<dbReference type="EC" id="2.7.1.-" evidence="8"/>
<protein>
    <submittedName>
        <fullName evidence="8">Hexose kinase</fullName>
        <ecNumber evidence="8">2.7.1.-</ecNumber>
    </submittedName>
</protein>
<dbReference type="GO" id="GO:0016301">
    <property type="term" value="F:kinase activity"/>
    <property type="evidence" value="ECO:0007669"/>
    <property type="project" value="UniProtKB-KW"/>
</dbReference>
<dbReference type="PANTHER" id="PTHR46566:SF5">
    <property type="entry name" value="1-PHOSPHOFRUCTOKINASE"/>
    <property type="match status" value="1"/>
</dbReference>
<dbReference type="PROSITE" id="PS00584">
    <property type="entry name" value="PFKB_KINASES_2"/>
    <property type="match status" value="1"/>
</dbReference>
<dbReference type="InterPro" id="IPR011611">
    <property type="entry name" value="PfkB_dom"/>
</dbReference>
<dbReference type="RefSeq" id="WP_231508720.1">
    <property type="nucleotide sequence ID" value="NZ_JBIRUQ010000006.1"/>
</dbReference>
<feature type="domain" description="Carbohydrate kinase PfkB" evidence="7">
    <location>
        <begin position="14"/>
        <end position="279"/>
    </location>
</feature>
<keyword evidence="5" id="KW-0067">ATP-binding</keyword>
<comment type="similarity">
    <text evidence="1">Belongs to the carbohydrate kinase PfkB family.</text>
</comment>
<name>A0ABW7TTT2_9NOCA</name>
<evidence type="ECO:0000313" key="9">
    <source>
        <dbReference type="Proteomes" id="UP001611263"/>
    </source>
</evidence>
<dbReference type="Proteomes" id="UP001611263">
    <property type="component" value="Unassembled WGS sequence"/>
</dbReference>
<dbReference type="SUPFAM" id="SSF53613">
    <property type="entry name" value="Ribokinase-like"/>
    <property type="match status" value="1"/>
</dbReference>
<comment type="caution">
    <text evidence="8">The sequence shown here is derived from an EMBL/GenBank/DDBJ whole genome shotgun (WGS) entry which is preliminary data.</text>
</comment>
<dbReference type="EMBL" id="JBIRUQ010000006">
    <property type="protein sequence ID" value="MFI1463568.1"/>
    <property type="molecule type" value="Genomic_DNA"/>
</dbReference>
<sequence length="320" mass="33284">MVLVILTVTMNPAYDVTYRVENFTCGRTHRVRSVEQRLGGKGINVTRVLNQLGHYARATGFADHAFAAAAEAEMPVDFVHALPWVRRTVVISESDTGTATALREPGARVANPHASEQLEVRVSGMLPHISGLVIAGSLPEGIDPGLPARIAQEALEARVPTVCDLDGPALRMASRVPGVVLLPGLAEFEELTKSGAETTAALVATARPLVDRGAGAVIITRGPLGMVAVTADGAWDAHLTEPLTGNPTGAGDTVAAAVIAALANANPPEWPAILVDAVATSAASVVIPVAGEIDRRLRGHLTPTVVVSELETPSSESPRT</sequence>
<dbReference type="Gene3D" id="3.40.1190.20">
    <property type="match status" value="1"/>
</dbReference>
<dbReference type="InterPro" id="IPR029056">
    <property type="entry name" value="Ribokinase-like"/>
</dbReference>
<dbReference type="GeneID" id="93507440"/>
<dbReference type="PANTHER" id="PTHR46566">
    <property type="entry name" value="1-PHOSPHOFRUCTOKINASE-RELATED"/>
    <property type="match status" value="1"/>
</dbReference>
<evidence type="ECO:0000313" key="8">
    <source>
        <dbReference type="EMBL" id="MFI1463568.1"/>
    </source>
</evidence>
<keyword evidence="9" id="KW-1185">Reference proteome</keyword>
<evidence type="ECO:0000256" key="3">
    <source>
        <dbReference type="ARBA" id="ARBA00022741"/>
    </source>
</evidence>
<evidence type="ECO:0000256" key="5">
    <source>
        <dbReference type="ARBA" id="ARBA00022840"/>
    </source>
</evidence>
<evidence type="ECO:0000256" key="2">
    <source>
        <dbReference type="ARBA" id="ARBA00022679"/>
    </source>
</evidence>
<evidence type="ECO:0000256" key="1">
    <source>
        <dbReference type="ARBA" id="ARBA00010688"/>
    </source>
</evidence>
<evidence type="ECO:0000256" key="6">
    <source>
        <dbReference type="PIRNR" id="PIRNR000535"/>
    </source>
</evidence>
<accession>A0ABW7TTT2</accession>
<keyword evidence="3" id="KW-0547">Nucleotide-binding</keyword>
<organism evidence="8 9">
    <name type="scientific">Nocardia carnea</name>
    <dbReference type="NCBI Taxonomy" id="37328"/>
    <lineage>
        <taxon>Bacteria</taxon>
        <taxon>Bacillati</taxon>
        <taxon>Actinomycetota</taxon>
        <taxon>Actinomycetes</taxon>
        <taxon>Mycobacteriales</taxon>
        <taxon>Nocardiaceae</taxon>
        <taxon>Nocardia</taxon>
    </lineage>
</organism>
<evidence type="ECO:0000259" key="7">
    <source>
        <dbReference type="Pfam" id="PF00294"/>
    </source>
</evidence>
<evidence type="ECO:0000256" key="4">
    <source>
        <dbReference type="ARBA" id="ARBA00022777"/>
    </source>
</evidence>
<dbReference type="NCBIfam" id="TIGR03168">
    <property type="entry name" value="1-PFK"/>
    <property type="match status" value="1"/>
</dbReference>
<dbReference type="InterPro" id="IPR017583">
    <property type="entry name" value="Tagatose/fructose_Pkinase"/>
</dbReference>
<keyword evidence="4 8" id="KW-0418">Kinase</keyword>
<reference evidence="8 9" key="1">
    <citation type="submission" date="2024-10" db="EMBL/GenBank/DDBJ databases">
        <title>The Natural Products Discovery Center: Release of the First 8490 Sequenced Strains for Exploring Actinobacteria Biosynthetic Diversity.</title>
        <authorList>
            <person name="Kalkreuter E."/>
            <person name="Kautsar S.A."/>
            <person name="Yang D."/>
            <person name="Bader C.D."/>
            <person name="Teijaro C.N."/>
            <person name="Fluegel L."/>
            <person name="Davis C.M."/>
            <person name="Simpson J.R."/>
            <person name="Lauterbach L."/>
            <person name="Steele A.D."/>
            <person name="Gui C."/>
            <person name="Meng S."/>
            <person name="Li G."/>
            <person name="Viehrig K."/>
            <person name="Ye F."/>
            <person name="Su P."/>
            <person name="Kiefer A.F."/>
            <person name="Nichols A."/>
            <person name="Cepeda A.J."/>
            <person name="Yan W."/>
            <person name="Fan B."/>
            <person name="Jiang Y."/>
            <person name="Adhikari A."/>
            <person name="Zheng C.-J."/>
            <person name="Schuster L."/>
            <person name="Cowan T.M."/>
            <person name="Smanski M.J."/>
            <person name="Chevrette M.G."/>
            <person name="De Carvalho L.P.S."/>
            <person name="Shen B."/>
        </authorList>
    </citation>
    <scope>NUCLEOTIDE SEQUENCE [LARGE SCALE GENOMIC DNA]</scope>
    <source>
        <strain evidence="8 9">NPDC020568</strain>
    </source>
</reference>
<dbReference type="Pfam" id="PF00294">
    <property type="entry name" value="PfkB"/>
    <property type="match status" value="1"/>
</dbReference>
<dbReference type="PIRSF" id="PIRSF000535">
    <property type="entry name" value="1PFK/6PFK/LacC"/>
    <property type="match status" value="1"/>
</dbReference>
<dbReference type="InterPro" id="IPR002173">
    <property type="entry name" value="Carboh/pur_kinase_PfkB_CS"/>
</dbReference>